<name>A0ABV1K4Z4_9PSEU</name>
<gene>
    <name evidence="3" type="ORF">WIS52_03495</name>
</gene>
<proteinExistence type="inferred from homology"/>
<dbReference type="InterPro" id="IPR052342">
    <property type="entry name" value="MCH/BMMD"/>
</dbReference>
<evidence type="ECO:0000313" key="3">
    <source>
        <dbReference type="EMBL" id="MEQ3549526.1"/>
    </source>
</evidence>
<comment type="similarity">
    <text evidence="1">Belongs to the enoyl-CoA hydratase/isomerase family.</text>
</comment>
<dbReference type="PANTHER" id="PTHR43664:SF1">
    <property type="entry name" value="BETA-METHYLMALYL-COA DEHYDRATASE"/>
    <property type="match status" value="1"/>
</dbReference>
<comment type="caution">
    <text evidence="3">The sequence shown here is derived from an EMBL/GenBank/DDBJ whole genome shotgun (WGS) entry which is preliminary data.</text>
</comment>
<accession>A0ABV1K4Z4</accession>
<reference evidence="3 4" key="1">
    <citation type="submission" date="2024-03" db="EMBL/GenBank/DDBJ databases">
        <title>Draft genome sequence of Pseudonocardia nematodicida JCM 31783.</title>
        <authorList>
            <person name="Butdee W."/>
            <person name="Duangmal K."/>
        </authorList>
    </citation>
    <scope>NUCLEOTIDE SEQUENCE [LARGE SCALE GENOMIC DNA]</scope>
    <source>
        <strain evidence="3 4">JCM 31783</strain>
    </source>
</reference>
<protein>
    <submittedName>
        <fullName evidence="3">MaoC family dehydratase</fullName>
    </submittedName>
</protein>
<dbReference type="CDD" id="cd03451">
    <property type="entry name" value="FkbR2"/>
    <property type="match status" value="1"/>
</dbReference>
<evidence type="ECO:0000313" key="4">
    <source>
        <dbReference type="Proteomes" id="UP001494902"/>
    </source>
</evidence>
<organism evidence="3 4">
    <name type="scientific">Pseudonocardia nematodicida</name>
    <dbReference type="NCBI Taxonomy" id="1206997"/>
    <lineage>
        <taxon>Bacteria</taxon>
        <taxon>Bacillati</taxon>
        <taxon>Actinomycetota</taxon>
        <taxon>Actinomycetes</taxon>
        <taxon>Pseudonocardiales</taxon>
        <taxon>Pseudonocardiaceae</taxon>
        <taxon>Pseudonocardia</taxon>
    </lineage>
</organism>
<dbReference type="InterPro" id="IPR002539">
    <property type="entry name" value="MaoC-like_dom"/>
</dbReference>
<dbReference type="InterPro" id="IPR029069">
    <property type="entry name" value="HotDog_dom_sf"/>
</dbReference>
<evidence type="ECO:0000259" key="2">
    <source>
        <dbReference type="Pfam" id="PF01575"/>
    </source>
</evidence>
<dbReference type="Gene3D" id="3.10.129.10">
    <property type="entry name" value="Hotdog Thioesterase"/>
    <property type="match status" value="1"/>
</dbReference>
<sequence length="173" mass="19470">MSTDTTSATGTPAARPPMRGLYFEEFEVGAEYKHAFTRTITEMDNVMFTSLTMNLAPLHLDEEYAKTTIHGRRVLNSLFTVALIGAFHVPELTMRTTLGNLGYEKIVFPHPVFHGDTLRGETTILDKRESRSRTDSGIVWFEHRGYNQDDVLILSCHRTGLMLKRPAGEPDPA</sequence>
<dbReference type="SUPFAM" id="SSF54637">
    <property type="entry name" value="Thioesterase/thiol ester dehydrase-isomerase"/>
    <property type="match status" value="1"/>
</dbReference>
<dbReference type="Proteomes" id="UP001494902">
    <property type="component" value="Unassembled WGS sequence"/>
</dbReference>
<dbReference type="EMBL" id="JBEDNQ010000001">
    <property type="protein sequence ID" value="MEQ3549526.1"/>
    <property type="molecule type" value="Genomic_DNA"/>
</dbReference>
<dbReference type="PANTHER" id="PTHR43664">
    <property type="entry name" value="MONOAMINE OXIDASE-RELATED"/>
    <property type="match status" value="1"/>
</dbReference>
<dbReference type="Pfam" id="PF01575">
    <property type="entry name" value="MaoC_dehydratas"/>
    <property type="match status" value="1"/>
</dbReference>
<feature type="domain" description="MaoC-like" evidence="2">
    <location>
        <begin position="28"/>
        <end position="134"/>
    </location>
</feature>
<dbReference type="RefSeq" id="WP_349296599.1">
    <property type="nucleotide sequence ID" value="NZ_JBEDNQ010000001.1"/>
</dbReference>
<evidence type="ECO:0000256" key="1">
    <source>
        <dbReference type="ARBA" id="ARBA00005254"/>
    </source>
</evidence>
<keyword evidence="4" id="KW-1185">Reference proteome</keyword>